<keyword evidence="5" id="KW-1185">Reference proteome</keyword>
<protein>
    <recommendedName>
        <fullName evidence="6">Ankyrin repeat protein</fullName>
    </recommendedName>
</protein>
<evidence type="ECO:0000256" key="1">
    <source>
        <dbReference type="ARBA" id="ARBA00022737"/>
    </source>
</evidence>
<dbReference type="EMBL" id="JBJJXI010000051">
    <property type="protein sequence ID" value="KAL3400594.1"/>
    <property type="molecule type" value="Genomic_DNA"/>
</dbReference>
<dbReference type="PROSITE" id="PS50297">
    <property type="entry name" value="ANK_REP_REGION"/>
    <property type="match status" value="2"/>
</dbReference>
<dbReference type="PRINTS" id="PR01415">
    <property type="entry name" value="ANKYRIN"/>
</dbReference>
<organism evidence="4 5">
    <name type="scientific">Trichogramma kaykai</name>
    <dbReference type="NCBI Taxonomy" id="54128"/>
    <lineage>
        <taxon>Eukaryota</taxon>
        <taxon>Metazoa</taxon>
        <taxon>Ecdysozoa</taxon>
        <taxon>Arthropoda</taxon>
        <taxon>Hexapoda</taxon>
        <taxon>Insecta</taxon>
        <taxon>Pterygota</taxon>
        <taxon>Neoptera</taxon>
        <taxon>Endopterygota</taxon>
        <taxon>Hymenoptera</taxon>
        <taxon>Apocrita</taxon>
        <taxon>Proctotrupomorpha</taxon>
        <taxon>Chalcidoidea</taxon>
        <taxon>Trichogrammatidae</taxon>
        <taxon>Trichogramma</taxon>
    </lineage>
</organism>
<feature type="repeat" description="ANK" evidence="3">
    <location>
        <begin position="133"/>
        <end position="165"/>
    </location>
</feature>
<dbReference type="Gene3D" id="1.25.40.20">
    <property type="entry name" value="Ankyrin repeat-containing domain"/>
    <property type="match status" value="2"/>
</dbReference>
<dbReference type="PANTHER" id="PTHR24171">
    <property type="entry name" value="ANKYRIN REPEAT DOMAIN-CONTAINING PROTEIN 39-RELATED"/>
    <property type="match status" value="1"/>
</dbReference>
<evidence type="ECO:0000313" key="5">
    <source>
        <dbReference type="Proteomes" id="UP001627154"/>
    </source>
</evidence>
<sequence>MLLTNGADPNLASAEGLTPLHAIVKRYYCDGDSLAGLFLKFCDDKNIKLQVNARDEHGNTPLHAALETGCSHCVELLMRRGADPSSVNEEGSTPVHIICHLNGGDEDLLKLFLEINTELNQLVPDQINARNKLGNTPLHLAVEYRHNSLVESLLRNGADPNLAKQTEASSARR</sequence>
<reference evidence="4 5" key="1">
    <citation type="journal article" date="2024" name="bioRxiv">
        <title>A reference genome for Trichogramma kaykai: A tiny desert-dwelling parasitoid wasp with competing sex-ratio distorters.</title>
        <authorList>
            <person name="Culotta J."/>
            <person name="Lindsey A.R."/>
        </authorList>
    </citation>
    <scope>NUCLEOTIDE SEQUENCE [LARGE SCALE GENOMIC DNA]</scope>
    <source>
        <strain evidence="4 5">KSX58</strain>
    </source>
</reference>
<dbReference type="SMART" id="SM00248">
    <property type="entry name" value="ANK"/>
    <property type="match status" value="4"/>
</dbReference>
<feature type="repeat" description="ANK" evidence="3">
    <location>
        <begin position="57"/>
        <end position="89"/>
    </location>
</feature>
<dbReference type="InterPro" id="IPR036770">
    <property type="entry name" value="Ankyrin_rpt-contain_sf"/>
</dbReference>
<gene>
    <name evidence="4" type="ORF">TKK_006431</name>
</gene>
<evidence type="ECO:0000256" key="3">
    <source>
        <dbReference type="PROSITE-ProRule" id="PRU00023"/>
    </source>
</evidence>
<dbReference type="InterPro" id="IPR002110">
    <property type="entry name" value="Ankyrin_rpt"/>
</dbReference>
<proteinExistence type="predicted"/>
<evidence type="ECO:0000313" key="4">
    <source>
        <dbReference type="EMBL" id="KAL3400594.1"/>
    </source>
</evidence>
<evidence type="ECO:0000256" key="2">
    <source>
        <dbReference type="ARBA" id="ARBA00023043"/>
    </source>
</evidence>
<keyword evidence="2 3" id="KW-0040">ANK repeat</keyword>
<dbReference type="AlphaFoldDB" id="A0ABD2X624"/>
<keyword evidence="1" id="KW-0677">Repeat</keyword>
<dbReference type="SUPFAM" id="SSF48403">
    <property type="entry name" value="Ankyrin repeat"/>
    <property type="match status" value="1"/>
</dbReference>
<accession>A0ABD2X624</accession>
<name>A0ABD2X624_9HYME</name>
<evidence type="ECO:0008006" key="6">
    <source>
        <dbReference type="Google" id="ProtNLM"/>
    </source>
</evidence>
<dbReference type="PROSITE" id="PS50088">
    <property type="entry name" value="ANK_REPEAT"/>
    <property type="match status" value="2"/>
</dbReference>
<comment type="caution">
    <text evidence="4">The sequence shown here is derived from an EMBL/GenBank/DDBJ whole genome shotgun (WGS) entry which is preliminary data.</text>
</comment>
<dbReference type="Pfam" id="PF12796">
    <property type="entry name" value="Ank_2"/>
    <property type="match status" value="1"/>
</dbReference>
<dbReference type="Proteomes" id="UP001627154">
    <property type="component" value="Unassembled WGS sequence"/>
</dbReference>